<reference evidence="2" key="2">
    <citation type="journal article" date="2021" name="Front. Microbiol.">
        <title>Comprehensive Comparative Genomics and Phenotyping of Methylobacterium Species.</title>
        <authorList>
            <person name="Alessa O."/>
            <person name="Ogura Y."/>
            <person name="Fujitani Y."/>
            <person name="Takami H."/>
            <person name="Hayashi T."/>
            <person name="Sahin N."/>
            <person name="Tani A."/>
        </authorList>
    </citation>
    <scope>NUCLEOTIDE SEQUENCE</scope>
    <source>
        <strain evidence="2">DSM 22415</strain>
    </source>
</reference>
<accession>A0A564FWL0</accession>
<dbReference type="Proteomes" id="UP000401717">
    <property type="component" value="Unassembled WGS sequence"/>
</dbReference>
<feature type="signal peptide" evidence="1">
    <location>
        <begin position="1"/>
        <end position="19"/>
    </location>
</feature>
<dbReference type="RefSeq" id="WP_144762902.1">
    <property type="nucleotide sequence ID" value="NZ_BPQI01000005.1"/>
</dbReference>
<protein>
    <submittedName>
        <fullName evidence="3">26 kDa periplasmic immunogenic protein</fullName>
    </submittedName>
</protein>
<dbReference type="EMBL" id="CABFVH010000008">
    <property type="protein sequence ID" value="VUF12090.1"/>
    <property type="molecule type" value="Genomic_DNA"/>
</dbReference>
<dbReference type="Gene3D" id="3.30.70.2970">
    <property type="entry name" value="Protein of unknown function (DUF541), domain 2"/>
    <property type="match status" value="1"/>
</dbReference>
<evidence type="ECO:0000313" key="4">
    <source>
        <dbReference type="Proteomes" id="UP000401717"/>
    </source>
</evidence>
<sequence>MRAALAGLALALSVLPARAEDELCARKISVVGRAQSVRAPDFAEISVGVETKAPGAAAALDAASKAVEGIVALGREIGVPAGDIGTSAVVLEAATRAVTRPNGTTSSEPDGYRAANAVTVRLADMGRLGDFLRRALEAGANRIDAIGFGLNDPDKVEAELQVAATRDARTRAAELAEAIGAKLGPLCALSTGGGPQPLRMAAPMAAKAAPGRRVPITAGTIGSSAEVSASFAVLP</sequence>
<dbReference type="PANTHER" id="PTHR34387">
    <property type="entry name" value="SLR1258 PROTEIN"/>
    <property type="match status" value="1"/>
</dbReference>
<dbReference type="EMBL" id="BPQI01000005">
    <property type="protein sequence ID" value="GJD54355.1"/>
    <property type="molecule type" value="Genomic_DNA"/>
</dbReference>
<evidence type="ECO:0000313" key="3">
    <source>
        <dbReference type="EMBL" id="VUF12090.1"/>
    </source>
</evidence>
<reference evidence="2" key="3">
    <citation type="submission" date="2021-08" db="EMBL/GenBank/DDBJ databases">
        <authorList>
            <person name="Tani A."/>
            <person name="Ola A."/>
            <person name="Ogura Y."/>
            <person name="Katsura K."/>
            <person name="Hayashi T."/>
        </authorList>
    </citation>
    <scope>NUCLEOTIDE SEQUENCE</scope>
    <source>
        <strain evidence="2">DSM 22415</strain>
    </source>
</reference>
<reference evidence="3 4" key="1">
    <citation type="submission" date="2019-06" db="EMBL/GenBank/DDBJ databases">
        <authorList>
            <person name="Rodrigo-Torres L."/>
            <person name="Arahal R. D."/>
            <person name="Lucena T."/>
        </authorList>
    </citation>
    <scope>NUCLEOTIDE SEQUENCE [LARGE SCALE GENOMIC DNA]</scope>
    <source>
        <strain evidence="3 4">SW08-7</strain>
    </source>
</reference>
<feature type="chain" id="PRO_5021968457" evidence="1">
    <location>
        <begin position="20"/>
        <end position="235"/>
    </location>
</feature>
<name>A0A564FWL0_9HYPH</name>
<evidence type="ECO:0000256" key="1">
    <source>
        <dbReference type="SAM" id="SignalP"/>
    </source>
</evidence>
<evidence type="ECO:0000313" key="2">
    <source>
        <dbReference type="EMBL" id="GJD54355.1"/>
    </source>
</evidence>
<dbReference type="Proteomes" id="UP001055303">
    <property type="component" value="Unassembled WGS sequence"/>
</dbReference>
<dbReference type="OrthoDB" id="9813144at2"/>
<gene>
    <name evidence="2" type="ORF">IFDJLNFL_0226</name>
    <name evidence="3" type="ORF">MTDSW087_01778</name>
</gene>
<dbReference type="Pfam" id="PF04402">
    <property type="entry name" value="SIMPL"/>
    <property type="match status" value="1"/>
</dbReference>
<dbReference type="InterPro" id="IPR052022">
    <property type="entry name" value="26kDa_periplasmic_antigen"/>
</dbReference>
<dbReference type="GO" id="GO:0006974">
    <property type="term" value="P:DNA damage response"/>
    <property type="evidence" value="ECO:0007669"/>
    <property type="project" value="TreeGrafter"/>
</dbReference>
<organism evidence="3 4">
    <name type="scientific">Methylobacterium dankookense</name>
    <dbReference type="NCBI Taxonomy" id="560405"/>
    <lineage>
        <taxon>Bacteria</taxon>
        <taxon>Pseudomonadati</taxon>
        <taxon>Pseudomonadota</taxon>
        <taxon>Alphaproteobacteria</taxon>
        <taxon>Hyphomicrobiales</taxon>
        <taxon>Methylobacteriaceae</taxon>
        <taxon>Methylobacterium</taxon>
    </lineage>
</organism>
<dbReference type="Gene3D" id="3.30.110.170">
    <property type="entry name" value="Protein of unknown function (DUF541), domain 1"/>
    <property type="match status" value="1"/>
</dbReference>
<dbReference type="AlphaFoldDB" id="A0A564FWL0"/>
<dbReference type="InterPro" id="IPR007497">
    <property type="entry name" value="SIMPL/DUF541"/>
</dbReference>
<proteinExistence type="predicted"/>
<keyword evidence="5" id="KW-1185">Reference proteome</keyword>
<dbReference type="PANTHER" id="PTHR34387:SF2">
    <property type="entry name" value="SLR1258 PROTEIN"/>
    <property type="match status" value="1"/>
</dbReference>
<keyword evidence="1" id="KW-0732">Signal</keyword>
<evidence type="ECO:0000313" key="5">
    <source>
        <dbReference type="Proteomes" id="UP001055303"/>
    </source>
</evidence>